<sequence length="192" mass="20883">MSAVPFTPALKAEYAALFGACTVAPGHAAAVNAAVAALLRHRARYAALGNDLGIPWHVIGIIHTMECSGRFDRHLHNGDPLTARTTRVPAGRPHQGEPPFTWEQSAADALAMKKLGPGTDWSLPGTLYQFERYNGFGYRRHHPEVPSPYLWSFSNHYTRGKYVADGTWSATAVSKQCGAAVMLKELTVRGEA</sequence>
<protein>
    <recommendedName>
        <fullName evidence="2">Peptidoglycan-binding protein</fullName>
    </recommendedName>
</protein>
<reference evidence="1" key="1">
    <citation type="journal article" date="2015" name="Proc. Natl. Acad. Sci. U.S.A.">
        <title>Networks of energetic and metabolic interactions define dynamics in microbial communities.</title>
        <authorList>
            <person name="Embree M."/>
            <person name="Liu J.K."/>
            <person name="Al-Bassam M.M."/>
            <person name="Zengler K."/>
        </authorList>
    </citation>
    <scope>NUCLEOTIDE SEQUENCE</scope>
</reference>
<dbReference type="AlphaFoldDB" id="A0A0W8G9I8"/>
<gene>
    <name evidence="1" type="ORF">ASZ90_000470</name>
</gene>
<accession>A0A0W8G9I8</accession>
<comment type="caution">
    <text evidence="1">The sequence shown here is derived from an EMBL/GenBank/DDBJ whole genome shotgun (WGS) entry which is preliminary data.</text>
</comment>
<dbReference type="EMBL" id="LNQE01000058">
    <property type="protein sequence ID" value="KUG29633.1"/>
    <property type="molecule type" value="Genomic_DNA"/>
</dbReference>
<proteinExistence type="predicted"/>
<evidence type="ECO:0008006" key="2">
    <source>
        <dbReference type="Google" id="ProtNLM"/>
    </source>
</evidence>
<organism evidence="1">
    <name type="scientific">hydrocarbon metagenome</name>
    <dbReference type="NCBI Taxonomy" id="938273"/>
    <lineage>
        <taxon>unclassified sequences</taxon>
        <taxon>metagenomes</taxon>
        <taxon>ecological metagenomes</taxon>
    </lineage>
</organism>
<name>A0A0W8G9I8_9ZZZZ</name>
<evidence type="ECO:0000313" key="1">
    <source>
        <dbReference type="EMBL" id="KUG29633.1"/>
    </source>
</evidence>